<protein>
    <submittedName>
        <fullName evidence="2">CCD81 protein</fullName>
    </submittedName>
</protein>
<accession>A0A7K8TKS5</accession>
<dbReference type="PANTHER" id="PTHR14362">
    <property type="entry name" value="COILED-COIL DOMAIN-CONTAINING PROTEIN 81"/>
    <property type="match status" value="1"/>
</dbReference>
<reference evidence="2 3" key="1">
    <citation type="submission" date="2019-09" db="EMBL/GenBank/DDBJ databases">
        <title>Bird 10,000 Genomes (B10K) Project - Family phase.</title>
        <authorList>
            <person name="Zhang G."/>
        </authorList>
    </citation>
    <scope>NUCLEOTIDE SEQUENCE [LARGE SCALE GENOMIC DNA]</scope>
    <source>
        <strain evidence="2">B10K-CU-031-10</strain>
        <tissue evidence="2">Muscle</tissue>
    </source>
</reference>
<evidence type="ECO:0000259" key="1">
    <source>
        <dbReference type="Pfam" id="PF18289"/>
    </source>
</evidence>
<dbReference type="Proteomes" id="UP000538472">
    <property type="component" value="Unassembled WGS sequence"/>
</dbReference>
<dbReference type="EMBL" id="VWZB01007378">
    <property type="protein sequence ID" value="NXF42140.1"/>
    <property type="molecule type" value="Genomic_DNA"/>
</dbReference>
<evidence type="ECO:0000313" key="2">
    <source>
        <dbReference type="EMBL" id="NXF42140.1"/>
    </source>
</evidence>
<dbReference type="AlphaFoldDB" id="A0A7K8TKS5"/>
<dbReference type="GO" id="GO:0005815">
    <property type="term" value="C:microtubule organizing center"/>
    <property type="evidence" value="ECO:0007669"/>
    <property type="project" value="TreeGrafter"/>
</dbReference>
<organism evidence="2 3">
    <name type="scientific">Nyctibius bracteatus</name>
    <name type="common">Rufous potoo</name>
    <dbReference type="NCBI Taxonomy" id="48426"/>
    <lineage>
        <taxon>Eukaryota</taxon>
        <taxon>Metazoa</taxon>
        <taxon>Chordata</taxon>
        <taxon>Craniata</taxon>
        <taxon>Vertebrata</taxon>
        <taxon>Euteleostomi</taxon>
        <taxon>Archelosauria</taxon>
        <taxon>Archosauria</taxon>
        <taxon>Dinosauria</taxon>
        <taxon>Saurischia</taxon>
        <taxon>Theropoda</taxon>
        <taxon>Coelurosauria</taxon>
        <taxon>Aves</taxon>
        <taxon>Neognathae</taxon>
        <taxon>Neoaves</taxon>
        <taxon>Strisores</taxon>
        <taxon>Caprimulgiformes</taxon>
        <taxon>Nyctibiidae</taxon>
        <taxon>Nyctibius</taxon>
    </lineage>
</organism>
<dbReference type="InterPro" id="IPR040673">
    <property type="entry name" value="CCDC81_HU_dom_2"/>
</dbReference>
<proteinExistence type="predicted"/>
<gene>
    <name evidence="2" type="primary">Ccdc81_2</name>
    <name evidence="2" type="ORF">NYCBRA_R15586</name>
</gene>
<evidence type="ECO:0000313" key="3">
    <source>
        <dbReference type="Proteomes" id="UP000538472"/>
    </source>
</evidence>
<feature type="domain" description="CCDC81 HU" evidence="1">
    <location>
        <begin position="59"/>
        <end position="107"/>
    </location>
</feature>
<keyword evidence="3" id="KW-1185">Reference proteome</keyword>
<dbReference type="Pfam" id="PF18289">
    <property type="entry name" value="HU-CCDC81_euk_2"/>
    <property type="match status" value="1"/>
</dbReference>
<comment type="caution">
    <text evidence="2">The sequence shown here is derived from an EMBL/GenBank/DDBJ whole genome shotgun (WGS) entry which is preliminary data.</text>
</comment>
<dbReference type="InterPro" id="IPR026295">
    <property type="entry name" value="CCD81"/>
</dbReference>
<feature type="non-terminal residue" evidence="2">
    <location>
        <position position="107"/>
    </location>
</feature>
<sequence>LLQGVRIPSIGSFDVIPKRIQVGDEVVTMQKPVFRLARNLIVVHNLTDNKSYLPGNKEVEALKYNKVAEAIKVSRQKVEHCIQGTASLLSRCLGKGENVALVLSDIG</sequence>
<name>A0A7K8TKS5_9AVES</name>
<feature type="non-terminal residue" evidence="2">
    <location>
        <position position="1"/>
    </location>
</feature>
<dbReference type="PANTHER" id="PTHR14362:SF2">
    <property type="entry name" value="COILED-COIL DOMAIN-CONTAINING PROTEIN 81"/>
    <property type="match status" value="1"/>
</dbReference>